<dbReference type="GO" id="GO:0008168">
    <property type="term" value="F:methyltransferase activity"/>
    <property type="evidence" value="ECO:0007669"/>
    <property type="project" value="UniProtKB-UniRule"/>
</dbReference>
<dbReference type="RefSeq" id="WP_083130220.1">
    <property type="nucleotide sequence ID" value="NZ_AP022606.1"/>
</dbReference>
<evidence type="ECO:0000256" key="5">
    <source>
        <dbReference type="ARBA" id="ARBA00022691"/>
    </source>
</evidence>
<comment type="function">
    <text evidence="1 6">Exhibits S-adenosyl-L-methionine-dependent methyltransferase activity.</text>
</comment>
<accession>A0A7I7VYZ4</accession>
<evidence type="ECO:0000313" key="10">
    <source>
        <dbReference type="Proteomes" id="UP000467379"/>
    </source>
</evidence>
<keyword evidence="10" id="KW-1185">Reference proteome</keyword>
<dbReference type="InterPro" id="IPR007213">
    <property type="entry name" value="Ppm1/Ppm2/Tcmp"/>
</dbReference>
<dbReference type="EMBL" id="MVHM01000001">
    <property type="protein sequence ID" value="ORA41467.1"/>
    <property type="molecule type" value="Genomic_DNA"/>
</dbReference>
<evidence type="ECO:0000313" key="7">
    <source>
        <dbReference type="EMBL" id="BBZ10526.1"/>
    </source>
</evidence>
<keyword evidence="3 6" id="KW-0489">Methyltransferase</keyword>
<keyword evidence="5 6" id="KW-0949">S-adenosyl-L-methionine</keyword>
<comment type="similarity">
    <text evidence="2 6">Belongs to the UPF0677 family.</text>
</comment>
<organism evidence="8 9">
    <name type="scientific">Mycobacterium branderi</name>
    <dbReference type="NCBI Taxonomy" id="43348"/>
    <lineage>
        <taxon>Bacteria</taxon>
        <taxon>Bacillati</taxon>
        <taxon>Actinomycetota</taxon>
        <taxon>Actinomycetes</taxon>
        <taxon>Mycobacteriales</taxon>
        <taxon>Mycobacteriaceae</taxon>
        <taxon>Mycobacterium</taxon>
    </lineage>
</organism>
<dbReference type="EC" id="2.1.1.-" evidence="6"/>
<dbReference type="NCBIfam" id="TIGR00027">
    <property type="entry name" value="mthyl_TIGR00027"/>
    <property type="match status" value="1"/>
</dbReference>
<gene>
    <name evidence="8" type="ORF">BST20_05045</name>
    <name evidence="7" type="ORF">MBRA_07210</name>
</gene>
<dbReference type="Pfam" id="PF04072">
    <property type="entry name" value="LCM"/>
    <property type="match status" value="1"/>
</dbReference>
<reference evidence="7 10" key="2">
    <citation type="journal article" date="2019" name="Emerg. Microbes Infect.">
        <title>Comprehensive subspecies identification of 175 nontuberculous mycobacteria species based on 7547 genomic profiles.</title>
        <authorList>
            <person name="Matsumoto Y."/>
            <person name="Kinjo T."/>
            <person name="Motooka D."/>
            <person name="Nabeya D."/>
            <person name="Jung N."/>
            <person name="Uechi K."/>
            <person name="Horii T."/>
            <person name="Iida T."/>
            <person name="Fujita J."/>
            <person name="Nakamura S."/>
        </authorList>
    </citation>
    <scope>NUCLEOTIDE SEQUENCE [LARGE SCALE GENOMIC DNA]</scope>
    <source>
        <strain evidence="7 10">JCM 12687</strain>
    </source>
</reference>
<dbReference type="GO" id="GO:0032259">
    <property type="term" value="P:methylation"/>
    <property type="evidence" value="ECO:0007669"/>
    <property type="project" value="UniProtKB-KW"/>
</dbReference>
<proteinExistence type="inferred from homology"/>
<sequence>MARTDNDTWDITESVGATALGVAAARAAETESDNPLISDPFARVFLDTVGDGVWNWYEAPQLPPEVVEAEPELPARMRSLVDYFASRTAFFDAFFLDATRAGIRQAVILAAGLDARSWRLPWPDGTTVYELDQHRVLEFKSSTLREHKPTCHRVEVAVDLRHDWPKALLQAGFDATAPSAWSVEGLLMYLPASAQDLLFARIQELAAAGSRIGVEALAPNFADPEAIAQRRERMERVQQLMAKVDPQRQVPRSDQLWYFEERDDVGDWLRRHGWEVTVTPADELMAGYGREPAKDSDQAAPWNLFVNGQRS</sequence>
<evidence type="ECO:0000313" key="9">
    <source>
        <dbReference type="Proteomes" id="UP000192441"/>
    </source>
</evidence>
<reference evidence="8 9" key="1">
    <citation type="submission" date="2016-12" db="EMBL/GenBank/DDBJ databases">
        <title>The new phylogeny of genus Mycobacterium.</title>
        <authorList>
            <person name="Tortoli E."/>
            <person name="Trovato A."/>
            <person name="Cirillo D.M."/>
        </authorList>
    </citation>
    <scope>NUCLEOTIDE SEQUENCE [LARGE SCALE GENOMIC DNA]</scope>
    <source>
        <strain evidence="8 9">DSM 44624</strain>
    </source>
</reference>
<dbReference type="PANTHER" id="PTHR43619:SF2">
    <property type="entry name" value="S-ADENOSYL-L-METHIONINE-DEPENDENT METHYLTRANSFERASES SUPERFAMILY PROTEIN"/>
    <property type="match status" value="1"/>
</dbReference>
<evidence type="ECO:0000256" key="2">
    <source>
        <dbReference type="ARBA" id="ARBA00008138"/>
    </source>
</evidence>
<protein>
    <recommendedName>
        <fullName evidence="6">S-adenosyl-L-methionine-dependent methyltransferase</fullName>
        <ecNumber evidence="6">2.1.1.-</ecNumber>
    </recommendedName>
</protein>
<dbReference type="Proteomes" id="UP000192441">
    <property type="component" value="Unassembled WGS sequence"/>
</dbReference>
<dbReference type="PANTHER" id="PTHR43619">
    <property type="entry name" value="S-ADENOSYL-L-METHIONINE-DEPENDENT METHYLTRANSFERASE YKTD-RELATED"/>
    <property type="match status" value="1"/>
</dbReference>
<evidence type="ECO:0000256" key="1">
    <source>
        <dbReference type="ARBA" id="ARBA00003907"/>
    </source>
</evidence>
<evidence type="ECO:0000256" key="4">
    <source>
        <dbReference type="ARBA" id="ARBA00022679"/>
    </source>
</evidence>
<dbReference type="EMBL" id="AP022606">
    <property type="protein sequence ID" value="BBZ10526.1"/>
    <property type="molecule type" value="Genomic_DNA"/>
</dbReference>
<keyword evidence="4" id="KW-0808">Transferase</keyword>
<evidence type="ECO:0000256" key="3">
    <source>
        <dbReference type="ARBA" id="ARBA00022603"/>
    </source>
</evidence>
<dbReference type="OrthoDB" id="9806164at2"/>
<dbReference type="SUPFAM" id="SSF53335">
    <property type="entry name" value="S-adenosyl-L-methionine-dependent methyltransferases"/>
    <property type="match status" value="1"/>
</dbReference>
<dbReference type="InterPro" id="IPR029063">
    <property type="entry name" value="SAM-dependent_MTases_sf"/>
</dbReference>
<dbReference type="Gene3D" id="3.40.50.150">
    <property type="entry name" value="Vaccinia Virus protein VP39"/>
    <property type="match status" value="1"/>
</dbReference>
<name>A0A7I7VYZ4_9MYCO</name>
<dbReference type="Proteomes" id="UP000467379">
    <property type="component" value="Chromosome"/>
</dbReference>
<evidence type="ECO:0000313" key="8">
    <source>
        <dbReference type="EMBL" id="ORA41467.1"/>
    </source>
</evidence>
<dbReference type="AlphaFoldDB" id="A0A7I7VYZ4"/>
<evidence type="ECO:0000256" key="6">
    <source>
        <dbReference type="RuleBase" id="RU362030"/>
    </source>
</evidence>
<reference evidence="7" key="3">
    <citation type="submission" date="2020-02" db="EMBL/GenBank/DDBJ databases">
        <authorList>
            <person name="Matsumoto Y."/>
            <person name="Kinjo T."/>
            <person name="Motooka D."/>
            <person name="Nabeya D."/>
            <person name="Jung N."/>
            <person name="Uechi K."/>
            <person name="Horii T."/>
            <person name="Iida T."/>
            <person name="Fujita J."/>
            <person name="Nakamura S."/>
        </authorList>
    </citation>
    <scope>NUCLEOTIDE SEQUENCE</scope>
    <source>
        <strain evidence="7">JCM 12687</strain>
    </source>
</reference>
<dbReference type="InterPro" id="IPR011610">
    <property type="entry name" value="SAM_mthyl_Trfase_ML2640-like"/>
</dbReference>